<dbReference type="Proteomes" id="UP001460270">
    <property type="component" value="Unassembled WGS sequence"/>
</dbReference>
<name>A0AAW0PYE0_9GOBI</name>
<keyword evidence="2" id="KW-1185">Reference proteome</keyword>
<comment type="caution">
    <text evidence="1">The sequence shown here is derived from an EMBL/GenBank/DDBJ whole genome shotgun (WGS) entry which is preliminary data.</text>
</comment>
<dbReference type="PROSITE" id="PS51257">
    <property type="entry name" value="PROKAR_LIPOPROTEIN"/>
    <property type="match status" value="1"/>
</dbReference>
<evidence type="ECO:0000313" key="2">
    <source>
        <dbReference type="Proteomes" id="UP001460270"/>
    </source>
</evidence>
<protein>
    <submittedName>
        <fullName evidence="1">Uncharacterized protein</fullName>
    </submittedName>
</protein>
<sequence>MKYIYWFKSRNLAWGRQQQQHVSSSGSCPFPRGAFSVRETIAPLHLRHVSSFGSAFPLAAPGDAVDEALSPALTSVSVKRTRELYLSSVSSRAVWGFASRPEGNRCSNAWRKDDYARLRTWKKNALEQDAVLEKARRRPWSRGECCGLSPLDALFFWRP</sequence>
<evidence type="ECO:0000313" key="1">
    <source>
        <dbReference type="EMBL" id="KAK7929748.1"/>
    </source>
</evidence>
<dbReference type="AlphaFoldDB" id="A0AAW0PYE0"/>
<accession>A0AAW0PYE0</accession>
<gene>
    <name evidence="1" type="ORF">WMY93_006143</name>
</gene>
<proteinExistence type="predicted"/>
<dbReference type="EMBL" id="JBBPFD010000004">
    <property type="protein sequence ID" value="KAK7929748.1"/>
    <property type="molecule type" value="Genomic_DNA"/>
</dbReference>
<reference evidence="2" key="1">
    <citation type="submission" date="2024-04" db="EMBL/GenBank/DDBJ databases">
        <title>Salinicola lusitanus LLJ914,a marine bacterium isolated from the Okinawa Trough.</title>
        <authorList>
            <person name="Li J."/>
        </authorList>
    </citation>
    <scope>NUCLEOTIDE SEQUENCE [LARGE SCALE GENOMIC DNA]</scope>
</reference>
<organism evidence="1 2">
    <name type="scientific">Mugilogobius chulae</name>
    <name type="common">yellowstripe goby</name>
    <dbReference type="NCBI Taxonomy" id="88201"/>
    <lineage>
        <taxon>Eukaryota</taxon>
        <taxon>Metazoa</taxon>
        <taxon>Chordata</taxon>
        <taxon>Craniata</taxon>
        <taxon>Vertebrata</taxon>
        <taxon>Euteleostomi</taxon>
        <taxon>Actinopterygii</taxon>
        <taxon>Neopterygii</taxon>
        <taxon>Teleostei</taxon>
        <taxon>Neoteleostei</taxon>
        <taxon>Acanthomorphata</taxon>
        <taxon>Gobiaria</taxon>
        <taxon>Gobiiformes</taxon>
        <taxon>Gobioidei</taxon>
        <taxon>Gobiidae</taxon>
        <taxon>Gobionellinae</taxon>
        <taxon>Mugilogobius</taxon>
    </lineage>
</organism>